<sequence>MSSDLDLLIDFYQWEKQRLLLEIDENKRGQDYMAVHHTQDELRYVQNELDCLLELQNANHRKIQRLKRNIDSYSKEDSSGYFKSQINQYKRELEELKKKRPIASEETQILDEAIFSLINEEIEGFTVYFDLKKQAYIDVVKIETGQIQLTLAEGTGQGGFGFLKEYMFKGEPKLILDGSSKSLVALLNVDRYKNVLPIKETISRIVIGSKYWLGLGDTIFLKLKP</sequence>
<comment type="caution">
    <text evidence="2">The sequence shown here is derived from an EMBL/GenBank/DDBJ whole genome shotgun (WGS) entry which is preliminary data.</text>
</comment>
<evidence type="ECO:0000256" key="1">
    <source>
        <dbReference type="SAM" id="Coils"/>
    </source>
</evidence>
<proteinExistence type="predicted"/>
<organism evidence="2 3">
    <name type="scientific">Flagellimonas yonaguniensis</name>
    <dbReference type="NCBI Taxonomy" id="3031325"/>
    <lineage>
        <taxon>Bacteria</taxon>
        <taxon>Pseudomonadati</taxon>
        <taxon>Bacteroidota</taxon>
        <taxon>Flavobacteriia</taxon>
        <taxon>Flavobacteriales</taxon>
        <taxon>Flavobacteriaceae</taxon>
        <taxon>Flagellimonas</taxon>
    </lineage>
</organism>
<accession>A0ABT5XU88</accession>
<name>A0ABT5XU88_9FLAO</name>
<keyword evidence="3" id="KW-1185">Reference proteome</keyword>
<gene>
    <name evidence="2" type="ORF">PY092_01210</name>
</gene>
<feature type="coiled-coil region" evidence="1">
    <location>
        <begin position="79"/>
        <end position="106"/>
    </location>
</feature>
<dbReference type="RefSeq" id="WP_275614035.1">
    <property type="nucleotide sequence ID" value="NZ_JARFVB010000001.1"/>
</dbReference>
<protein>
    <submittedName>
        <fullName evidence="2">Uncharacterized protein</fullName>
    </submittedName>
</protein>
<evidence type="ECO:0000313" key="3">
    <source>
        <dbReference type="Proteomes" id="UP001221366"/>
    </source>
</evidence>
<keyword evidence="1" id="KW-0175">Coiled coil</keyword>
<reference evidence="2 3" key="1">
    <citation type="submission" date="2023-03" db="EMBL/GenBank/DDBJ databases">
        <title>Muricauda XX sp. nov. and Muricauda XXX sp. nov., two novel species isolated from Okinawa Trough.</title>
        <authorList>
            <person name="Cao W."/>
            <person name="Deng X."/>
        </authorList>
    </citation>
    <scope>NUCLEOTIDE SEQUENCE [LARGE SCALE GENOMIC DNA]</scope>
    <source>
        <strain evidence="2 3">334s03</strain>
    </source>
</reference>
<evidence type="ECO:0000313" key="2">
    <source>
        <dbReference type="EMBL" id="MDF0714752.1"/>
    </source>
</evidence>
<dbReference type="EMBL" id="JARFVB010000001">
    <property type="protein sequence ID" value="MDF0714752.1"/>
    <property type="molecule type" value="Genomic_DNA"/>
</dbReference>
<dbReference type="Proteomes" id="UP001221366">
    <property type="component" value="Unassembled WGS sequence"/>
</dbReference>